<dbReference type="RefSeq" id="XP_070867635.1">
    <property type="nucleotide sequence ID" value="XM_071010170.1"/>
</dbReference>
<name>A0ABR4DGC6_9PEZI</name>
<feature type="domain" description="FAD-binding PCMH-type" evidence="7">
    <location>
        <begin position="56"/>
        <end position="229"/>
    </location>
</feature>
<dbReference type="InterPro" id="IPR012951">
    <property type="entry name" value="BBE"/>
</dbReference>
<evidence type="ECO:0000256" key="4">
    <source>
        <dbReference type="ARBA" id="ARBA00022827"/>
    </source>
</evidence>
<dbReference type="Pfam" id="PF01565">
    <property type="entry name" value="FAD_binding_4"/>
    <property type="match status" value="1"/>
</dbReference>
<dbReference type="PANTHER" id="PTHR42973:SF39">
    <property type="entry name" value="FAD-BINDING PCMH-TYPE DOMAIN-CONTAINING PROTEIN"/>
    <property type="match status" value="1"/>
</dbReference>
<feature type="chain" id="PRO_5045752798" description="FAD-binding PCMH-type domain-containing protein" evidence="6">
    <location>
        <begin position="22"/>
        <end position="490"/>
    </location>
</feature>
<evidence type="ECO:0000256" key="3">
    <source>
        <dbReference type="ARBA" id="ARBA00022630"/>
    </source>
</evidence>
<keyword evidence="6" id="KW-0732">Signal</keyword>
<dbReference type="Pfam" id="PF08031">
    <property type="entry name" value="BBE"/>
    <property type="match status" value="1"/>
</dbReference>
<dbReference type="SUPFAM" id="SSF56176">
    <property type="entry name" value="FAD-binding/transporter-associated domain-like"/>
    <property type="match status" value="1"/>
</dbReference>
<keyword evidence="5" id="KW-0560">Oxidoreductase</keyword>
<comment type="caution">
    <text evidence="8">The sequence shown here is derived from an EMBL/GenBank/DDBJ whole genome shotgun (WGS) entry which is preliminary data.</text>
</comment>
<dbReference type="PROSITE" id="PS51387">
    <property type="entry name" value="FAD_PCMH"/>
    <property type="match status" value="1"/>
</dbReference>
<protein>
    <recommendedName>
        <fullName evidence="7">FAD-binding PCMH-type domain-containing protein</fullName>
    </recommendedName>
</protein>
<evidence type="ECO:0000313" key="9">
    <source>
        <dbReference type="Proteomes" id="UP001600064"/>
    </source>
</evidence>
<dbReference type="Proteomes" id="UP001600064">
    <property type="component" value="Unassembled WGS sequence"/>
</dbReference>
<dbReference type="GeneID" id="98124814"/>
<dbReference type="Gene3D" id="3.30.465.10">
    <property type="match status" value="1"/>
</dbReference>
<evidence type="ECO:0000313" key="8">
    <source>
        <dbReference type="EMBL" id="KAL2268911.1"/>
    </source>
</evidence>
<evidence type="ECO:0000256" key="5">
    <source>
        <dbReference type="ARBA" id="ARBA00023002"/>
    </source>
</evidence>
<dbReference type="EMBL" id="JAZGUE010000003">
    <property type="protein sequence ID" value="KAL2268911.1"/>
    <property type="molecule type" value="Genomic_DNA"/>
</dbReference>
<dbReference type="InterPro" id="IPR050416">
    <property type="entry name" value="FAD-linked_Oxidoreductase"/>
</dbReference>
<evidence type="ECO:0000259" key="7">
    <source>
        <dbReference type="PROSITE" id="PS51387"/>
    </source>
</evidence>
<evidence type="ECO:0000256" key="2">
    <source>
        <dbReference type="ARBA" id="ARBA00005466"/>
    </source>
</evidence>
<dbReference type="InterPro" id="IPR016166">
    <property type="entry name" value="FAD-bd_PCMH"/>
</dbReference>
<feature type="signal peptide" evidence="6">
    <location>
        <begin position="1"/>
        <end position="21"/>
    </location>
</feature>
<keyword evidence="3" id="KW-0285">Flavoprotein</keyword>
<comment type="cofactor">
    <cofactor evidence="1">
        <name>FAD</name>
        <dbReference type="ChEBI" id="CHEBI:57692"/>
    </cofactor>
</comment>
<evidence type="ECO:0000256" key="6">
    <source>
        <dbReference type="SAM" id="SignalP"/>
    </source>
</evidence>
<organism evidence="8 9">
    <name type="scientific">Remersonia thermophila</name>
    <dbReference type="NCBI Taxonomy" id="72144"/>
    <lineage>
        <taxon>Eukaryota</taxon>
        <taxon>Fungi</taxon>
        <taxon>Dikarya</taxon>
        <taxon>Ascomycota</taxon>
        <taxon>Pezizomycotina</taxon>
        <taxon>Sordariomycetes</taxon>
        <taxon>Sordariomycetidae</taxon>
        <taxon>Sordariales</taxon>
        <taxon>Sordariales incertae sedis</taxon>
        <taxon>Remersonia</taxon>
    </lineage>
</organism>
<evidence type="ECO:0000256" key="1">
    <source>
        <dbReference type="ARBA" id="ARBA00001974"/>
    </source>
</evidence>
<dbReference type="InterPro" id="IPR006094">
    <property type="entry name" value="Oxid_FAD_bind_N"/>
</dbReference>
<gene>
    <name evidence="8" type="ORF">VTJ83DRAFT_3757</name>
</gene>
<dbReference type="InterPro" id="IPR036318">
    <property type="entry name" value="FAD-bd_PCMH-like_sf"/>
</dbReference>
<dbReference type="PANTHER" id="PTHR42973">
    <property type="entry name" value="BINDING OXIDOREDUCTASE, PUTATIVE (AFU_ORTHOLOGUE AFUA_1G17690)-RELATED"/>
    <property type="match status" value="1"/>
</dbReference>
<keyword evidence="4" id="KW-0274">FAD</keyword>
<reference evidence="8 9" key="1">
    <citation type="journal article" date="2024" name="Commun. Biol.">
        <title>Comparative genomic analysis of thermophilic fungi reveals convergent evolutionary adaptations and gene losses.</title>
        <authorList>
            <person name="Steindorff A.S."/>
            <person name="Aguilar-Pontes M.V."/>
            <person name="Robinson A.J."/>
            <person name="Andreopoulos B."/>
            <person name="LaButti K."/>
            <person name="Kuo A."/>
            <person name="Mondo S."/>
            <person name="Riley R."/>
            <person name="Otillar R."/>
            <person name="Haridas S."/>
            <person name="Lipzen A."/>
            <person name="Grimwood J."/>
            <person name="Schmutz J."/>
            <person name="Clum A."/>
            <person name="Reid I.D."/>
            <person name="Moisan M.C."/>
            <person name="Butler G."/>
            <person name="Nguyen T.T.M."/>
            <person name="Dewar K."/>
            <person name="Conant G."/>
            <person name="Drula E."/>
            <person name="Henrissat B."/>
            <person name="Hansel C."/>
            <person name="Singer S."/>
            <person name="Hutchinson M.I."/>
            <person name="de Vries R.P."/>
            <person name="Natvig D.O."/>
            <person name="Powell A.J."/>
            <person name="Tsang A."/>
            <person name="Grigoriev I.V."/>
        </authorList>
    </citation>
    <scope>NUCLEOTIDE SEQUENCE [LARGE SCALE GENOMIC DNA]</scope>
    <source>
        <strain evidence="8 9">ATCC 22073</strain>
    </source>
</reference>
<dbReference type="InterPro" id="IPR016169">
    <property type="entry name" value="FAD-bd_PCMH_sub2"/>
</dbReference>
<keyword evidence="9" id="KW-1185">Reference proteome</keyword>
<comment type="similarity">
    <text evidence="2">Belongs to the oxygen-dependent FAD-linked oxidoreductase family.</text>
</comment>
<sequence length="490" mass="53612">MRRIAPLFALLGAATSSPVSARSAALLDCLAAAEVPVDEVGSPEYKLDATGFNLALRYTPAAVVAATTVKHIQDAVTCARENGFRATPKCGGHSYANFGLGGEDGHVVIEMSRMNKVVLDKETGIVTAEGGTRLGHFAWEAYNQGKRAISHGTCPGVGAGGHVLHGGFGMSSHTRGLASDWLVGATVVLANSTMVRCSETENPDLFWALRGAGGSMGIVTEFRFRTFEVPEKVTWFIAAVQWPTEERALAGLKAAQEFADTMPAELNMRLFIARRFVNFEGLYHGGREGLQAALAPLLKATGANLALVKTGDWVDQARHFGGMTNIDQQHGHEDHDTFFSTSLYTKALSDEQLRAFVGYWFQHAKASPRDWHVQMDFHGGKTSAVSKPASDHTAYAYRDALFMFLLYDRVDHGVAYPADGHLLMDNFVGNITQGMDRDDWGMYINYPNHRLGQEEAQQNYWGRHLPRLQAIKKAVDPEDLFHFPQGVLPA</sequence>
<dbReference type="Gene3D" id="3.40.462.20">
    <property type="match status" value="1"/>
</dbReference>
<accession>A0ABR4DGC6</accession>
<proteinExistence type="inferred from homology"/>